<feature type="compositionally biased region" description="Basic and acidic residues" evidence="2">
    <location>
        <begin position="3113"/>
        <end position="3128"/>
    </location>
</feature>
<accession>A0A120HTH7</accession>
<dbReference type="GeneID" id="26799372"/>
<evidence type="ECO:0000256" key="1">
    <source>
        <dbReference type="SAM" id="Coils"/>
    </source>
</evidence>
<gene>
    <name evidence="4" type="ORF">OtV5_119c</name>
</gene>
<feature type="region of interest" description="Disordered" evidence="2">
    <location>
        <begin position="983"/>
        <end position="1010"/>
    </location>
</feature>
<feature type="domain" description="DUF5855" evidence="3">
    <location>
        <begin position="2"/>
        <end position="180"/>
    </location>
</feature>
<feature type="coiled-coil region" evidence="1">
    <location>
        <begin position="1890"/>
        <end position="1917"/>
    </location>
</feature>
<reference evidence="4 5" key="1">
    <citation type="journal article" date="2008" name="PLoS ONE">
        <title>Life-cycle and genome of OtV5, a large DNA virus of the pelagic marine unicellular green alga Ostreococcus tauri.</title>
        <authorList>
            <person name="Derelle E."/>
            <person name="Ferraz C."/>
            <person name="Escande M.L."/>
            <person name="Eychenie S."/>
            <person name="Cooke R."/>
            <person name="Piganeau G."/>
            <person name="Desdevises Y."/>
            <person name="Bellec L."/>
            <person name="Moreau H."/>
            <person name="Grimsley N."/>
        </authorList>
    </citation>
    <scope>NUCLEOTIDE SEQUENCE [LARGE SCALE GENOMIC DNA]</scope>
    <source>
        <strain evidence="4 5">OtV5</strain>
    </source>
</reference>
<feature type="coiled-coil region" evidence="1">
    <location>
        <begin position="624"/>
        <end position="692"/>
    </location>
</feature>
<dbReference type="KEGG" id="vg:26799372"/>
<evidence type="ECO:0000313" key="5">
    <source>
        <dbReference type="Proteomes" id="UP000203890"/>
    </source>
</evidence>
<keyword evidence="1" id="KW-0175">Coiled coil</keyword>
<protein>
    <submittedName>
        <fullName evidence="4">Putative viral A-type inclusion protein</fullName>
    </submittedName>
</protein>
<evidence type="ECO:0000259" key="3">
    <source>
        <dbReference type="Pfam" id="PF19173"/>
    </source>
</evidence>
<feature type="region of interest" description="Disordered" evidence="2">
    <location>
        <begin position="2479"/>
        <end position="2514"/>
    </location>
</feature>
<dbReference type="Pfam" id="PF19173">
    <property type="entry name" value="DUF5855"/>
    <property type="match status" value="1"/>
</dbReference>
<feature type="region of interest" description="Disordered" evidence="2">
    <location>
        <begin position="3066"/>
        <end position="3138"/>
    </location>
</feature>
<feature type="coiled-coil region" evidence="1">
    <location>
        <begin position="1241"/>
        <end position="1292"/>
    </location>
</feature>
<proteinExistence type="predicted"/>
<dbReference type="RefSeq" id="YP_009227168.1">
    <property type="nucleotide sequence ID" value="NC_010191.2"/>
</dbReference>
<feature type="coiled-coil region" evidence="1">
    <location>
        <begin position="2263"/>
        <end position="2290"/>
    </location>
</feature>
<name>A0A120HTH7_9PHYC</name>
<feature type="region of interest" description="Disordered" evidence="2">
    <location>
        <begin position="2987"/>
        <end position="3045"/>
    </location>
</feature>
<evidence type="ECO:0000256" key="2">
    <source>
        <dbReference type="SAM" id="MobiDB-lite"/>
    </source>
</evidence>
<feature type="coiled-coil region" evidence="1">
    <location>
        <begin position="1685"/>
        <end position="1724"/>
    </location>
</feature>
<dbReference type="EMBL" id="EU304328">
    <property type="protein sequence ID" value="AMA76495.1"/>
    <property type="molecule type" value="Genomic_DNA"/>
</dbReference>
<keyword evidence="5" id="KW-1185">Reference proteome</keyword>
<feature type="compositionally biased region" description="Basic and acidic residues" evidence="2">
    <location>
        <begin position="2500"/>
        <end position="2514"/>
    </location>
</feature>
<dbReference type="InterPro" id="IPR043877">
    <property type="entry name" value="DUF5855"/>
</dbReference>
<feature type="coiled-coil region" evidence="1">
    <location>
        <begin position="2713"/>
        <end position="2754"/>
    </location>
</feature>
<feature type="compositionally biased region" description="Basic and acidic residues" evidence="2">
    <location>
        <begin position="2987"/>
        <end position="3023"/>
    </location>
</feature>
<organism evidence="4 5">
    <name type="scientific">Ostreococcus tauri virus OtV5</name>
    <dbReference type="NCBI Taxonomy" id="1785753"/>
    <lineage>
        <taxon>Viruses</taxon>
        <taxon>Varidnaviria</taxon>
        <taxon>Bamfordvirae</taxon>
        <taxon>Nucleocytoviricota</taxon>
        <taxon>Megaviricetes</taxon>
        <taxon>Algavirales</taxon>
        <taxon>Phycodnaviridae</taxon>
        <taxon>Prasinovirus</taxon>
        <taxon>Prasinovirus ostreotauri</taxon>
    </lineage>
</organism>
<evidence type="ECO:0000313" key="4">
    <source>
        <dbReference type="EMBL" id="AMA76495.1"/>
    </source>
</evidence>
<feature type="compositionally biased region" description="Polar residues" evidence="2">
    <location>
        <begin position="3101"/>
        <end position="3111"/>
    </location>
</feature>
<feature type="coiled-coil region" evidence="1">
    <location>
        <begin position="2605"/>
        <end position="2632"/>
    </location>
</feature>
<feature type="region of interest" description="Disordered" evidence="2">
    <location>
        <begin position="2930"/>
        <end position="2955"/>
    </location>
</feature>
<sequence>MNACDPDADIENLRKLIKLNTGVDIKLTKEEICEAYQDIQDGKLPLPPMVMNSTRTYLVDKKSPLKPNDYDQLFDATTKRADLKRIARKVDLKNVDQMTKSQIVDAIGKRLRYMKVHEPVKFARRRRVVSVNTAVNGMNNTAVNRVNNVSNTNVNRVNNTAVNNTAVNTNVNRANTTTNNYKMNTTTNNNYKVNTNNTNNYKMNTTTNNNYKVNTNNTNNYKMNTTTNNNYKVNTNNTNRPKNKNSKVTFPTGGLFAKGEKPKFLGGAARNGEKKKGFFASLFGKKENKNFIPANKFKNSKPGYSFYKGNEGLGYYKNTGGLQGPQLPPINDTKPVPTNDDFALELAVARVKQLGLKREQKFLNQIQLGQAKRKDIVAQAEAAKQEENQFASFLDGLDISNTNKNAFKRRMATDDLKQIQVEAQIKADEKANVARSNEEKMNMFLKTTSLNNTNKTLFLNKARANGSNINALIDEARQLNTRKKTEKLSKKQDEFRTILQNYNKLNATDKEALIKTVAETANVNTMRKMADDLVKKRMEEKKNATAQNLLSFLTPLQINQSNKNAFLRRFRNENVDINSIKTEALKLQESKGSANIEALRVKLETRLGELGLNQISQNSIMRKFRNGNRNVNKLIQEAKNLKAQKGATNLQEAKQEYRAFINDLPGLTNTDKAELTKNNAMNRNRAKQLSNNRLEQMKINSKQGFINFMTELGITNQYRDELLGNFNANRMTMNALKNKATKIAQKIKNDKNVELKTTLNTRLGELGLNQVNKNSIMRKFANGNRNVDRLIQEAKNLKSTRNTESMNAKRQEYAGYLNTLPGLTNEDKKTLLNSGNLSRNAAKQMSNKRLEQAKINSKKGFINFMTELGITNQYRDELLNNFNANRMTMNALKNKATKVAQKIKNDRNAELKTQLNTRLGELGLNQVNKNSIMRKFTNGNRNVNSLIQEAKNLKSTRNAENMNAKRKEYAAYLNTLPGLTNADRQSLLTDNNRNRNKAKTLSNQRVADQKEREREQFEKFLVNLGLDNGDRKTMVNKYNSNTLTVNALQKVAQELKNERVQQQKVANKKTLMEYLESANISRNAKINIERRFNTNQGNLRTLQLEVNKMVKEARNAKIANNKAKLASNVKGSILSNTDKNAFIRRLNDENANITALRSELNTMVTKMIETQRAKDRDELEEYMKTQGLSPENQKVVLNKFNVSNKIALTNLKQEANAILVSRIQQKRNANTGVLTNHGRKLGLTNQEIKNLTNKLNREKLEPLMNEANAIAKKKAQNQKNALNRAKSDYINKLGLNANNKRNILSQNLNLNATKALANQRLQNKIAEKRAKNMTKLGLHLNKLNLNNGEKRKFFNNFNRNVNLNTIMKNASNFESQKKAGIKAEQLADLKKFLNEQGLNAGEQRPFLNKLNKNQDDLAALKVEAKRVADQKFAKLKAQKRDQLVNVLKGLSNLTQNDINGILRNFDNTNVNTGVLSNRAREINKSRKDERYAQNEEEFYDYLNTLQNLTPENRTEITSKLNGYFTNWNAIKQLATNTAVGRAKQRREAEKANLNNHMTNLGFNNNSKRIFFKNLDDGKNLKVVKKDAVAYKKDLDAKRKAVARKGFSNLLNTLYINKSDRDALLEQFNDDTTGLNQLQNNAREREAKTINRNRGALTLYLADELKLNAPDVNLLLKNYNADPRSLNTLRNRGRQLKNARNEEERKEIRRQVKEYLNGLNLLNNKNKQNIINKNLPYKNAKAEGNKAQEFKRLAKRGAERNTLTNAIKNLPNADKKDLLNKFNTRNVTLNSMLNEAKDLKAKRIAEKRARERTELYNALNGLNMNVADRNAIMNKFNKSNATVNTLRNEAVKLRNQRIAQKRSQNRDELEAILNGTNLNASNKTSILNKFNSNKNATLTSLRATIEELSKQRRVEKRLATRVEVERYLKKVGLTNADTKTVLNKFNADNSISLKNASDEANAILIQRVTEKMAQNRENLVQHMNGLNITNANRAAILKNFDSEAASLNNLKNRATQINTAIKTKAAQRRELSNYINSLGVNGKELLNKFNNGRSNVNSIKKEADEIRKEMNAKIVNTKRDELNQYMTNTFIPTQNRKAFLNRITVNTNMNSIKSNVKNMDNSIRAKKEQEAKNRDNFSVFLNGLELTNKEKSDLLKNYNGGKTNVRNRALSINAAVKAKAAQRRELSNYINTLGINGKALLNKFNNGRSTLDNLKKEADKAKALANAKTVAAKKAEIVAYAKNFDIPKSNKNSFANTVELNTNLNTIKRSIKELNKVIKNKKEQEARNRDDFSVFLNGLELTNKEKSGLLKNYNGGKTNVRNRALSINAAVKAKAAQRQELSNYINALGINGKALLNKFNSGRSTLDKLKKDADKARALLNAKAVNAKKDDLRAYMKETRLPNTNKQSFLNRVELNTNMNTIKREIRELNAVLKGRNDEFARKKSELSVYLNGLNDLTSNQRTSLLKKVTNANTNIQSLKNEGNALNREAKNKRAAQAAAEEEKKRKEAEAKKLQDEKKLEKHLLGLKHLTSKEMEGYMSNFKNGEALIDDLIAASKAKNADNEKDKDALRNYVRKATIPQTKKDVYLKQLNTPYVNATPIKGLVNANAAAQKKEMEKLIKNAEAKLKTISNITANERGRFKIRLQKESVSNVLQEAEKLGSNRRNAKKARDQEMKNVASKLQGLTSLQRENRKKFMNRLATNGAQKVVSNATILDKERKMIEDRKKAEEAKKKAEEAKKKMQNMQTKRLATKLQGLTSLQRENRKKFMNRLATNGTQKVLANAQALNGERKKTREGIELKLKKIGVKGSNLQGLLKRWNNSQNKTIWNDARAMVAKKREPLLKRIERNVPRQTNFAQGRVKWAAAIKDAKDDTEVAKIEKLLDDKLKLKARAEREVANLPSKQQTQYLQNIMAYKNDVADRTQKLNQLAKTKRETKDKATKEVSQKLQSLTKLERENRKKFMNRVAGGESANKVVANADKLQRNRLAAERVKQQKAEQEKKALEERKRREEEEKKRKDQEKAKQAKLRANTAKMFQSMNGLERKNRKEFMERLERGNDPAKVIANARARDQMKKKPQNFTFNKRPANQIKTMTAAERFGTPTKNRSTTGKSLKQKEADNMRKRREAQQKQRAKSKKRR</sequence>
<feature type="compositionally biased region" description="Basic and acidic residues" evidence="2">
    <location>
        <begin position="2931"/>
        <end position="2944"/>
    </location>
</feature>
<dbReference type="Proteomes" id="UP000203890">
    <property type="component" value="Segment"/>
</dbReference>